<comment type="caution">
    <text evidence="1">The sequence shown here is derived from an EMBL/GenBank/DDBJ whole genome shotgun (WGS) entry which is preliminary data.</text>
</comment>
<evidence type="ECO:0000313" key="1">
    <source>
        <dbReference type="EMBL" id="EIW76737.1"/>
    </source>
</evidence>
<reference evidence="2" key="1">
    <citation type="journal article" date="2012" name="Science">
        <title>The Paleozoic origin of enzymatic lignin decomposition reconstructed from 31 fungal genomes.</title>
        <authorList>
            <person name="Floudas D."/>
            <person name="Binder M."/>
            <person name="Riley R."/>
            <person name="Barry K."/>
            <person name="Blanchette R.A."/>
            <person name="Henrissat B."/>
            <person name="Martinez A.T."/>
            <person name="Otillar R."/>
            <person name="Spatafora J.W."/>
            <person name="Yadav J.S."/>
            <person name="Aerts A."/>
            <person name="Benoit I."/>
            <person name="Boyd A."/>
            <person name="Carlson A."/>
            <person name="Copeland A."/>
            <person name="Coutinho P.M."/>
            <person name="de Vries R.P."/>
            <person name="Ferreira P."/>
            <person name="Findley K."/>
            <person name="Foster B."/>
            <person name="Gaskell J."/>
            <person name="Glotzer D."/>
            <person name="Gorecki P."/>
            <person name="Heitman J."/>
            <person name="Hesse C."/>
            <person name="Hori C."/>
            <person name="Igarashi K."/>
            <person name="Jurgens J.A."/>
            <person name="Kallen N."/>
            <person name="Kersten P."/>
            <person name="Kohler A."/>
            <person name="Kuees U."/>
            <person name="Kumar T.K.A."/>
            <person name="Kuo A."/>
            <person name="LaButti K."/>
            <person name="Larrondo L.F."/>
            <person name="Lindquist E."/>
            <person name="Ling A."/>
            <person name="Lombard V."/>
            <person name="Lucas S."/>
            <person name="Lundell T."/>
            <person name="Martin R."/>
            <person name="McLaughlin D.J."/>
            <person name="Morgenstern I."/>
            <person name="Morin E."/>
            <person name="Murat C."/>
            <person name="Nagy L.G."/>
            <person name="Nolan M."/>
            <person name="Ohm R.A."/>
            <person name="Patyshakuliyeva A."/>
            <person name="Rokas A."/>
            <person name="Ruiz-Duenas F.J."/>
            <person name="Sabat G."/>
            <person name="Salamov A."/>
            <person name="Samejima M."/>
            <person name="Schmutz J."/>
            <person name="Slot J.C."/>
            <person name="St John F."/>
            <person name="Stenlid J."/>
            <person name="Sun H."/>
            <person name="Sun S."/>
            <person name="Syed K."/>
            <person name="Tsang A."/>
            <person name="Wiebenga A."/>
            <person name="Young D."/>
            <person name="Pisabarro A."/>
            <person name="Eastwood D.C."/>
            <person name="Martin F."/>
            <person name="Cullen D."/>
            <person name="Grigoriev I.V."/>
            <person name="Hibbett D.S."/>
        </authorList>
    </citation>
    <scope>NUCLEOTIDE SEQUENCE [LARGE SCALE GENOMIC DNA]</scope>
    <source>
        <strain evidence="2">RWD-64-598 SS2</strain>
    </source>
</reference>
<dbReference type="KEGG" id="cput:CONPUDRAFT_23563"/>
<protein>
    <submittedName>
        <fullName evidence="1">Uncharacterized protein</fullName>
    </submittedName>
</protein>
<sequence>ETSYEKLKQEQLTASSSMYRPFSDHEEWKLAQWLFKNCSQSAVDRLLKMDIVSLLFHTASHELTQRLVFINMENLKDRFNKLPTRPVWDCFNVECSCNYHALTSEPLTEDKTEILELWMCDSLEAVCDLMGNPEFHDHMAYAPECVYDDKMGEKRHVDEM</sequence>
<dbReference type="Proteomes" id="UP000053558">
    <property type="component" value="Unassembled WGS sequence"/>
</dbReference>
<feature type="non-terminal residue" evidence="1">
    <location>
        <position position="160"/>
    </location>
</feature>
<accession>A0A5M3MCG7</accession>
<proteinExistence type="predicted"/>
<name>A0A5M3MCG7_CONPW</name>
<gene>
    <name evidence="1" type="ORF">CONPUDRAFT_23563</name>
</gene>
<keyword evidence="2" id="KW-1185">Reference proteome</keyword>
<organism evidence="1 2">
    <name type="scientific">Coniophora puteana (strain RWD-64-598)</name>
    <name type="common">Brown rot fungus</name>
    <dbReference type="NCBI Taxonomy" id="741705"/>
    <lineage>
        <taxon>Eukaryota</taxon>
        <taxon>Fungi</taxon>
        <taxon>Dikarya</taxon>
        <taxon>Basidiomycota</taxon>
        <taxon>Agaricomycotina</taxon>
        <taxon>Agaricomycetes</taxon>
        <taxon>Agaricomycetidae</taxon>
        <taxon>Boletales</taxon>
        <taxon>Coniophorineae</taxon>
        <taxon>Coniophoraceae</taxon>
        <taxon>Coniophora</taxon>
    </lineage>
</organism>
<dbReference type="AlphaFoldDB" id="A0A5M3MCG7"/>
<dbReference type="EMBL" id="JH711585">
    <property type="protein sequence ID" value="EIW76737.1"/>
    <property type="molecule type" value="Genomic_DNA"/>
</dbReference>
<dbReference type="InterPro" id="IPR041078">
    <property type="entry name" value="Plavaka"/>
</dbReference>
<dbReference type="Pfam" id="PF18759">
    <property type="entry name" value="Plavaka"/>
    <property type="match status" value="1"/>
</dbReference>
<dbReference type="OrthoDB" id="2688393at2759"/>
<dbReference type="RefSeq" id="XP_007772850.1">
    <property type="nucleotide sequence ID" value="XM_007774660.1"/>
</dbReference>
<feature type="non-terminal residue" evidence="1">
    <location>
        <position position="1"/>
    </location>
</feature>
<dbReference type="GeneID" id="19206560"/>
<evidence type="ECO:0000313" key="2">
    <source>
        <dbReference type="Proteomes" id="UP000053558"/>
    </source>
</evidence>